<feature type="domain" description="DAHP synthetase I/KDSA" evidence="7">
    <location>
        <begin position="9"/>
        <end position="271"/>
    </location>
</feature>
<comment type="catalytic activity">
    <reaction evidence="6">
        <text>D-arabinose 5-phosphate + phosphoenolpyruvate + H2O = 3-deoxy-alpha-D-manno-2-octulosonate-8-phosphate + phosphate</text>
        <dbReference type="Rhea" id="RHEA:14053"/>
        <dbReference type="ChEBI" id="CHEBI:15377"/>
        <dbReference type="ChEBI" id="CHEBI:43474"/>
        <dbReference type="ChEBI" id="CHEBI:57693"/>
        <dbReference type="ChEBI" id="CHEBI:58702"/>
        <dbReference type="ChEBI" id="CHEBI:85985"/>
        <dbReference type="EC" id="2.5.1.55"/>
    </reaction>
</comment>
<dbReference type="NCBIfam" id="NF003543">
    <property type="entry name" value="PRK05198.1"/>
    <property type="match status" value="1"/>
</dbReference>
<feature type="non-terminal residue" evidence="8">
    <location>
        <position position="1"/>
    </location>
</feature>
<dbReference type="InterPro" id="IPR006269">
    <property type="entry name" value="KDO8P_synthase"/>
</dbReference>
<protein>
    <recommendedName>
        <fullName evidence="3">3-deoxy-8-phosphooctulonate synthase</fullName>
        <ecNumber evidence="3">2.5.1.55</ecNumber>
    </recommendedName>
</protein>
<proteinExistence type="inferred from homology"/>
<evidence type="ECO:0000259" key="7">
    <source>
        <dbReference type="Pfam" id="PF00793"/>
    </source>
</evidence>
<name>A0A381R201_9ZZZZ</name>
<evidence type="ECO:0000256" key="3">
    <source>
        <dbReference type="ARBA" id="ARBA00012693"/>
    </source>
</evidence>
<organism evidence="8">
    <name type="scientific">marine metagenome</name>
    <dbReference type="NCBI Taxonomy" id="408172"/>
    <lineage>
        <taxon>unclassified sequences</taxon>
        <taxon>metagenomes</taxon>
        <taxon>ecological metagenomes</taxon>
    </lineage>
</organism>
<dbReference type="GO" id="GO:0005737">
    <property type="term" value="C:cytoplasm"/>
    <property type="evidence" value="ECO:0007669"/>
    <property type="project" value="UniProtKB-SubCell"/>
</dbReference>
<dbReference type="Gene3D" id="3.20.20.70">
    <property type="entry name" value="Aldolase class I"/>
    <property type="match status" value="1"/>
</dbReference>
<evidence type="ECO:0000256" key="6">
    <source>
        <dbReference type="ARBA" id="ARBA00049112"/>
    </source>
</evidence>
<keyword evidence="4" id="KW-0963">Cytoplasm</keyword>
<keyword evidence="5" id="KW-0808">Transferase</keyword>
<dbReference type="InterPro" id="IPR013785">
    <property type="entry name" value="Aldolase_TIM"/>
</dbReference>
<dbReference type="AlphaFoldDB" id="A0A381R201"/>
<gene>
    <name evidence="8" type="ORF">METZ01_LOCUS38605</name>
</gene>
<dbReference type="PANTHER" id="PTHR21057">
    <property type="entry name" value="PHOSPHO-2-DEHYDRO-3-DEOXYHEPTONATE ALDOLASE"/>
    <property type="match status" value="1"/>
</dbReference>
<dbReference type="InterPro" id="IPR006218">
    <property type="entry name" value="DAHP1/KDSA"/>
</dbReference>
<evidence type="ECO:0000256" key="4">
    <source>
        <dbReference type="ARBA" id="ARBA00022490"/>
    </source>
</evidence>
<dbReference type="Pfam" id="PF00793">
    <property type="entry name" value="DAHP_synth_1"/>
    <property type="match status" value="1"/>
</dbReference>
<dbReference type="HAMAP" id="MF_00056">
    <property type="entry name" value="KDO8P_synth"/>
    <property type="match status" value="1"/>
</dbReference>
<accession>A0A381R201</accession>
<evidence type="ECO:0000256" key="1">
    <source>
        <dbReference type="ARBA" id="ARBA00004496"/>
    </source>
</evidence>
<dbReference type="GO" id="GO:0008676">
    <property type="term" value="F:3-deoxy-8-phosphooctulonate synthase activity"/>
    <property type="evidence" value="ECO:0007669"/>
    <property type="project" value="UniProtKB-EC"/>
</dbReference>
<reference evidence="8" key="1">
    <citation type="submission" date="2018-05" db="EMBL/GenBank/DDBJ databases">
        <authorList>
            <person name="Lanie J.A."/>
            <person name="Ng W.-L."/>
            <person name="Kazmierczak K.M."/>
            <person name="Andrzejewski T.M."/>
            <person name="Davidsen T.M."/>
            <person name="Wayne K.J."/>
            <person name="Tettelin H."/>
            <person name="Glass J.I."/>
            <person name="Rusch D."/>
            <person name="Podicherti R."/>
            <person name="Tsui H.-C.T."/>
            <person name="Winkler M.E."/>
        </authorList>
    </citation>
    <scope>NUCLEOTIDE SEQUENCE</scope>
</reference>
<comment type="similarity">
    <text evidence="2">Belongs to the KdsA family.</text>
</comment>
<dbReference type="EMBL" id="UINC01001649">
    <property type="protein sequence ID" value="SUZ85751.1"/>
    <property type="molecule type" value="Genomic_DNA"/>
</dbReference>
<comment type="subcellular location">
    <subcellularLocation>
        <location evidence="1">Cytoplasm</location>
    </subcellularLocation>
</comment>
<dbReference type="NCBIfam" id="TIGR01362">
    <property type="entry name" value="KDO8P_synth"/>
    <property type="match status" value="1"/>
</dbReference>
<sequence length="279" mass="30691">VKKVKVGEISLSNKSSLVLISGLNVLEDESIVKEVVGELKKVSDELDIPFIFKASYDKANRSSIESFRGPGIEKGLEVLRKIKSDYKVPVMSDVHSPGEVKKAKEILDVIQIPAFLCRQTDLISSAAITGLPVNVKKGQFLSPAEMKNIITKFEHFNNKNILLCERGTTFGYNNLVVDMLGLAELKRYDYPVIFDVTHSLQEPGGKGESTSGRRSLALDLAKSAISIGIAGLFLETHPDPDKAKCDGPCALPLKHLKEFLHQIKAIDKLVKTFSEIEIS</sequence>
<evidence type="ECO:0000256" key="2">
    <source>
        <dbReference type="ARBA" id="ARBA00010499"/>
    </source>
</evidence>
<evidence type="ECO:0000313" key="8">
    <source>
        <dbReference type="EMBL" id="SUZ85751.1"/>
    </source>
</evidence>
<evidence type="ECO:0000256" key="5">
    <source>
        <dbReference type="ARBA" id="ARBA00022679"/>
    </source>
</evidence>
<dbReference type="SUPFAM" id="SSF51569">
    <property type="entry name" value="Aldolase"/>
    <property type="match status" value="1"/>
</dbReference>
<dbReference type="EC" id="2.5.1.55" evidence="3"/>